<feature type="compositionally biased region" description="Polar residues" evidence="8">
    <location>
        <begin position="814"/>
        <end position="833"/>
    </location>
</feature>
<comment type="function">
    <text evidence="7">Component of an histone acetyltransferase complex.</text>
</comment>
<dbReference type="GO" id="GO:0045547">
    <property type="term" value="F:ditrans,polycis-polyprenyl diphosphate synthase [(2E,6E)-farnesyl diphosphate specific] activity"/>
    <property type="evidence" value="ECO:0007669"/>
    <property type="project" value="TreeGrafter"/>
</dbReference>
<comment type="similarity">
    <text evidence="1">Belongs to the UPP synthase family.</text>
</comment>
<feature type="compositionally biased region" description="Low complexity" evidence="8">
    <location>
        <begin position="785"/>
        <end position="802"/>
    </location>
</feature>
<evidence type="ECO:0000256" key="1">
    <source>
        <dbReference type="ARBA" id="ARBA00005432"/>
    </source>
</evidence>
<dbReference type="InterPro" id="IPR011011">
    <property type="entry name" value="Znf_FYVE_PHD"/>
</dbReference>
<keyword evidence="5 7" id="KW-0862">Zinc</keyword>
<feature type="compositionally biased region" description="Low complexity" evidence="8">
    <location>
        <begin position="210"/>
        <end position="239"/>
    </location>
</feature>
<dbReference type="GO" id="GO:0016094">
    <property type="term" value="P:polyprenol biosynthetic process"/>
    <property type="evidence" value="ECO:0007669"/>
    <property type="project" value="TreeGrafter"/>
</dbReference>
<dbReference type="SUPFAM" id="SSF57903">
    <property type="entry name" value="FYVE/PHD zinc finger"/>
    <property type="match status" value="1"/>
</dbReference>
<feature type="compositionally biased region" description="Polar residues" evidence="8">
    <location>
        <begin position="396"/>
        <end position="413"/>
    </location>
</feature>
<keyword evidence="3 7" id="KW-0479">Metal-binding</keyword>
<feature type="compositionally biased region" description="Polar residues" evidence="8">
    <location>
        <begin position="925"/>
        <end position="939"/>
    </location>
</feature>
<dbReference type="SMART" id="SM01408">
    <property type="entry name" value="ING"/>
    <property type="match status" value="1"/>
</dbReference>
<sequence>MPSPHLTQLRKWMLESPPVEWGINQVREMLIGALRQGSIPQHVAFVMDGNRRFARSHKIETVEGHNLGFEALARILEVCYKSGVKVVTVYAFSIENFKRSKYEVDALMEMAKIKLSQLSQHGELLDRYGASVRVLGNRDLLRPDVLEVIDRAVDMTKNNGGCALNICFPYTSRDEITSAIKSTVEDYSKPLATHARPFSQTRITQKIRSRNLSSSPLRSSSPAPSTTSDIDDSVSSTTTLQPESPPNDGRDTLFPDPESITSDTIDDHMFTAGDPPLDMLIRTSGVNRLSDFMLWQCHKDTVIVFLDVLWPEFDLWSFLPVLVEYQWRQKHVEDKTLASLPLKTKLLRTLFPSFAYSSSLLCHCPPPTSTNPALHAMKTAKQPPADLASSRRAQPLRNTRTNPTRSSHTSSRNAGPRNSLGAPGAEDAPMEIFPAITHFADAITALPKELVRHFTLLKEVDAKIFLPEEELGRLVTAALNAPLPRVAQLDAYHALGPTSAPMSAQGSLNGSIRNGHPGPLASVGDTIGVPNAWDPANIPRRQLFQHCAFTIQNMLVSLDEKNHVISTASEALNKQLARIDECFPYIELEISEEARHGSTTHWAYPENRQTKPPAGISRREIAAAQSLSAAAQQLADEAAARSEARKQAMIERRKAKNQNFESDFDDQDMRHKDKKSHGNAKVKKAAEASNGVSLAIMNGTTNGNPPKRRKIEKGPAGGSAMEKSFSSVFGSNGAAAKGKAASPRETPIPEAAKKKSRAAAANGQTRKKYSSRGNNRTTTYDDRNNTVTSAMSPSIASSPIRSTFPEIKAGRGTSPPTNGRTSAVRGRQNSAQSLVDKRPQSSASNKPNGTNTPDLATASVVTGRSIPEVKATMKETANNSKEHLLEDIDPGEAGVAGGVVVGNKKDATAKLEPEIVGENLLQTITTKSGRASKPSTPATPQFPDPGRPARSSRTADSSTASTTKRSHKKGAGQATQLVQQVVKNGGVADEEEEAEGDGEVLEDDEPRYCYCDGVSYGEMVGCDSDTCEREWFHLECVGLKVAPVGKAKWYCDDCKEKLKQKRLTR</sequence>
<name>A0A218YRL6_9HELO</name>
<dbReference type="InterPro" id="IPR001441">
    <property type="entry name" value="UPP_synth-like"/>
</dbReference>
<evidence type="ECO:0000256" key="6">
    <source>
        <dbReference type="PROSITE-ProRule" id="PRU00146"/>
    </source>
</evidence>
<dbReference type="PANTHER" id="PTHR10291:SF43">
    <property type="entry name" value="DEHYDRODOLICHYL DIPHOSPHATE SYNTHASE COMPLEX SUBUNIT DHDDS"/>
    <property type="match status" value="1"/>
</dbReference>
<feature type="compositionally biased region" description="Basic residues" evidence="8">
    <location>
        <begin position="672"/>
        <end position="683"/>
    </location>
</feature>
<dbReference type="InterPro" id="IPR001965">
    <property type="entry name" value="Znf_PHD"/>
</dbReference>
<dbReference type="GO" id="GO:0005783">
    <property type="term" value="C:endoplasmic reticulum"/>
    <property type="evidence" value="ECO:0007669"/>
    <property type="project" value="TreeGrafter"/>
</dbReference>
<dbReference type="InterPro" id="IPR024610">
    <property type="entry name" value="ING_N_histone-binding"/>
</dbReference>
<dbReference type="OrthoDB" id="4173905at2759"/>
<dbReference type="Proteomes" id="UP000242519">
    <property type="component" value="Unassembled WGS sequence"/>
</dbReference>
<dbReference type="Pfam" id="PF12998">
    <property type="entry name" value="ING"/>
    <property type="match status" value="1"/>
</dbReference>
<evidence type="ECO:0000256" key="3">
    <source>
        <dbReference type="ARBA" id="ARBA00022723"/>
    </source>
</evidence>
<dbReference type="PANTHER" id="PTHR10291">
    <property type="entry name" value="DEHYDRODOLICHYL DIPHOSPHATE SYNTHASE FAMILY MEMBER"/>
    <property type="match status" value="1"/>
</dbReference>
<dbReference type="InterPro" id="IPR018520">
    <property type="entry name" value="UPP_synth-like_CS"/>
</dbReference>
<dbReference type="GO" id="GO:0006325">
    <property type="term" value="P:chromatin organization"/>
    <property type="evidence" value="ECO:0007669"/>
    <property type="project" value="UniProtKB-KW"/>
</dbReference>
<evidence type="ECO:0000256" key="7">
    <source>
        <dbReference type="RuleBase" id="RU361213"/>
    </source>
</evidence>
<dbReference type="Pfam" id="PF01255">
    <property type="entry name" value="Prenyltransf"/>
    <property type="match status" value="1"/>
</dbReference>
<evidence type="ECO:0000313" key="10">
    <source>
        <dbReference type="EMBL" id="OWO92776.1"/>
    </source>
</evidence>
<evidence type="ECO:0000256" key="2">
    <source>
        <dbReference type="ARBA" id="ARBA00022679"/>
    </source>
</evidence>
<comment type="caution">
    <text evidence="10">The sequence shown here is derived from an EMBL/GenBank/DDBJ whole genome shotgun (WGS) entry which is preliminary data.</text>
</comment>
<dbReference type="InterPro" id="IPR013083">
    <property type="entry name" value="Znf_RING/FYVE/PHD"/>
</dbReference>
<dbReference type="InterPro" id="IPR019787">
    <property type="entry name" value="Znf_PHD-finger"/>
</dbReference>
<dbReference type="GO" id="GO:0008270">
    <property type="term" value="F:zinc ion binding"/>
    <property type="evidence" value="ECO:0007669"/>
    <property type="project" value="UniProtKB-KW"/>
</dbReference>
<keyword evidence="4 6" id="KW-0863">Zinc-finger</keyword>
<feature type="region of interest" description="Disordered" evidence="8">
    <location>
        <begin position="193"/>
        <end position="268"/>
    </location>
</feature>
<evidence type="ECO:0000259" key="9">
    <source>
        <dbReference type="PROSITE" id="PS50016"/>
    </source>
</evidence>
<dbReference type="NCBIfam" id="TIGR00055">
    <property type="entry name" value="uppS"/>
    <property type="match status" value="1"/>
</dbReference>
<dbReference type="SUPFAM" id="SSF64005">
    <property type="entry name" value="Undecaprenyl diphosphate synthase"/>
    <property type="match status" value="1"/>
</dbReference>
<feature type="region of interest" description="Disordered" evidence="8">
    <location>
        <begin position="638"/>
        <end position="860"/>
    </location>
</feature>
<accession>A0A218YRL6</accession>
<dbReference type="EMBL" id="MZNU01000588">
    <property type="protein sequence ID" value="OWO92776.1"/>
    <property type="molecule type" value="Genomic_DNA"/>
</dbReference>
<dbReference type="HAMAP" id="MF_01139">
    <property type="entry name" value="ISPT"/>
    <property type="match status" value="1"/>
</dbReference>
<dbReference type="InterPro" id="IPR036424">
    <property type="entry name" value="UPP_synth-like_sf"/>
</dbReference>
<dbReference type="PROSITE" id="PS50016">
    <property type="entry name" value="ZF_PHD_2"/>
    <property type="match status" value="1"/>
</dbReference>
<dbReference type="AlphaFoldDB" id="A0A218YRL6"/>
<comment type="domain">
    <text evidence="7">The PHD-type zinc finger mediates the binding to H3K4me3.</text>
</comment>
<dbReference type="GO" id="GO:0000785">
    <property type="term" value="C:chromatin"/>
    <property type="evidence" value="ECO:0007669"/>
    <property type="project" value="UniProtKB-ARBA"/>
</dbReference>
<reference evidence="10 11" key="1">
    <citation type="submission" date="2017-04" db="EMBL/GenBank/DDBJ databases">
        <title>Draft genome sequence of Marssonina coronaria NL1: causal agent of apple blotch.</title>
        <authorList>
            <person name="Cheng Q."/>
        </authorList>
    </citation>
    <scope>NUCLEOTIDE SEQUENCE [LARGE SCALE GENOMIC DNA]</scope>
    <source>
        <strain evidence="10 11">NL1</strain>
    </source>
</reference>
<dbReference type="CDD" id="cd15505">
    <property type="entry name" value="PHD_ING"/>
    <property type="match status" value="1"/>
</dbReference>
<dbReference type="InterPro" id="IPR019786">
    <property type="entry name" value="Zinc_finger_PHD-type_CS"/>
</dbReference>
<protein>
    <recommendedName>
        <fullName evidence="7">Chromatin modification-related protein</fullName>
    </recommendedName>
</protein>
<evidence type="ECO:0000256" key="4">
    <source>
        <dbReference type="ARBA" id="ARBA00022771"/>
    </source>
</evidence>
<keyword evidence="7" id="KW-0539">Nucleus</keyword>
<dbReference type="GO" id="GO:0005634">
    <property type="term" value="C:nucleus"/>
    <property type="evidence" value="ECO:0007669"/>
    <property type="project" value="UniProtKB-SubCell"/>
</dbReference>
<feature type="region of interest" description="Disordered" evidence="8">
    <location>
        <begin position="925"/>
        <end position="976"/>
    </location>
</feature>
<dbReference type="Gene3D" id="3.30.40.10">
    <property type="entry name" value="Zinc/RING finger domain, C3HC4 (zinc finger)"/>
    <property type="match status" value="1"/>
</dbReference>
<dbReference type="InParanoid" id="A0A218YRL6"/>
<comment type="subunit">
    <text evidence="7">Component of an histone acetyltransferase complex. Interacts with H3K4me3 and to a lesser extent with H3K4me2.</text>
</comment>
<dbReference type="GO" id="GO:1904423">
    <property type="term" value="C:dehydrodolichyl diphosphate synthase complex"/>
    <property type="evidence" value="ECO:0007669"/>
    <property type="project" value="TreeGrafter"/>
</dbReference>
<organism evidence="10 11">
    <name type="scientific">Diplocarpon coronariae</name>
    <dbReference type="NCBI Taxonomy" id="2795749"/>
    <lineage>
        <taxon>Eukaryota</taxon>
        <taxon>Fungi</taxon>
        <taxon>Dikarya</taxon>
        <taxon>Ascomycota</taxon>
        <taxon>Pezizomycotina</taxon>
        <taxon>Leotiomycetes</taxon>
        <taxon>Helotiales</taxon>
        <taxon>Drepanopezizaceae</taxon>
        <taxon>Diplocarpon</taxon>
    </lineage>
</organism>
<dbReference type="CDD" id="cd00475">
    <property type="entry name" value="Cis_IPPS"/>
    <property type="match status" value="1"/>
</dbReference>
<feature type="domain" description="PHD-type" evidence="9">
    <location>
        <begin position="1006"/>
        <end position="1057"/>
    </location>
</feature>
<gene>
    <name evidence="10" type="ORF">B2J93_1099</name>
</gene>
<comment type="subcellular location">
    <subcellularLocation>
        <location evidence="7">Nucleus</location>
    </subcellularLocation>
</comment>
<dbReference type="STRING" id="503106.A0A218YRL6"/>
<comment type="similarity">
    <text evidence="7">Belongs to the ING family.</text>
</comment>
<dbReference type="PROSITE" id="PS01359">
    <property type="entry name" value="ZF_PHD_1"/>
    <property type="match status" value="1"/>
</dbReference>
<dbReference type="GO" id="GO:0016020">
    <property type="term" value="C:membrane"/>
    <property type="evidence" value="ECO:0007669"/>
    <property type="project" value="TreeGrafter"/>
</dbReference>
<keyword evidence="11" id="KW-1185">Reference proteome</keyword>
<feature type="region of interest" description="Disordered" evidence="8">
    <location>
        <begin position="379"/>
        <end position="426"/>
    </location>
</feature>
<feature type="compositionally biased region" description="Basic and acidic residues" evidence="8">
    <location>
        <begin position="638"/>
        <end position="652"/>
    </location>
</feature>
<evidence type="ECO:0000256" key="8">
    <source>
        <dbReference type="SAM" id="MobiDB-lite"/>
    </source>
</evidence>
<dbReference type="PROSITE" id="PS01066">
    <property type="entry name" value="UPP_SYNTHASE"/>
    <property type="match status" value="1"/>
</dbReference>
<keyword evidence="7" id="KW-0156">Chromatin regulator</keyword>
<dbReference type="GO" id="GO:0005811">
    <property type="term" value="C:lipid droplet"/>
    <property type="evidence" value="ECO:0007669"/>
    <property type="project" value="TreeGrafter"/>
</dbReference>
<evidence type="ECO:0000313" key="11">
    <source>
        <dbReference type="Proteomes" id="UP000242519"/>
    </source>
</evidence>
<keyword evidence="2" id="KW-0808">Transferase</keyword>
<dbReference type="Gene3D" id="3.40.1180.10">
    <property type="entry name" value="Decaprenyl diphosphate synthase-like"/>
    <property type="match status" value="1"/>
</dbReference>
<evidence type="ECO:0000256" key="5">
    <source>
        <dbReference type="ARBA" id="ARBA00022833"/>
    </source>
</evidence>
<proteinExistence type="inferred from homology"/>
<feature type="compositionally biased region" description="Polar residues" evidence="8">
    <location>
        <begin position="840"/>
        <end position="860"/>
    </location>
</feature>
<feature type="compositionally biased region" description="Low complexity" evidence="8">
    <location>
        <begin position="949"/>
        <end position="963"/>
    </location>
</feature>
<dbReference type="SMART" id="SM00249">
    <property type="entry name" value="PHD"/>
    <property type="match status" value="1"/>
</dbReference>